<geneLocation type="plasmid" evidence="7">
    <name>p-HB236076</name>
</geneLocation>
<dbReference type="GO" id="GO:0016301">
    <property type="term" value="F:kinase activity"/>
    <property type="evidence" value="ECO:0007669"/>
    <property type="project" value="UniProtKB-KW"/>
</dbReference>
<keyword evidence="3" id="KW-0547">Nucleotide-binding</keyword>
<evidence type="ECO:0000256" key="2">
    <source>
        <dbReference type="ARBA" id="ARBA00022679"/>
    </source>
</evidence>
<dbReference type="PANTHER" id="PTHR43085">
    <property type="entry name" value="HEXOKINASE FAMILY MEMBER"/>
    <property type="match status" value="1"/>
</dbReference>
<keyword evidence="7" id="KW-0614">Plasmid</keyword>
<evidence type="ECO:0000313" key="7">
    <source>
        <dbReference type="EMBL" id="XDK26727.1"/>
    </source>
</evidence>
<dbReference type="Gene3D" id="3.40.1190.20">
    <property type="match status" value="1"/>
</dbReference>
<evidence type="ECO:0000256" key="3">
    <source>
        <dbReference type="ARBA" id="ARBA00022741"/>
    </source>
</evidence>
<proteinExistence type="inferred from homology"/>
<keyword evidence="2 7" id="KW-0808">Transferase</keyword>
<organism evidence="7">
    <name type="scientific">Vibrio sp. HB236076</name>
    <dbReference type="NCBI Taxonomy" id="3232307"/>
    <lineage>
        <taxon>Bacteria</taxon>
        <taxon>Pseudomonadati</taxon>
        <taxon>Pseudomonadota</taxon>
        <taxon>Gammaproteobacteria</taxon>
        <taxon>Vibrionales</taxon>
        <taxon>Vibrionaceae</taxon>
        <taxon>Vibrio</taxon>
    </lineage>
</organism>
<dbReference type="RefSeq" id="WP_306099640.1">
    <property type="nucleotide sequence ID" value="NZ_CP162602.1"/>
</dbReference>
<dbReference type="CDD" id="cd01167">
    <property type="entry name" value="bac_FRK"/>
    <property type="match status" value="1"/>
</dbReference>
<gene>
    <name evidence="7" type="ORF">AB0763_17015</name>
</gene>
<dbReference type="InterPro" id="IPR029056">
    <property type="entry name" value="Ribokinase-like"/>
</dbReference>
<reference evidence="7" key="1">
    <citation type="submission" date="2024-07" db="EMBL/GenBank/DDBJ databases">
        <title>Genome Analysis of a Potential Novel Vibrio Species Secreting pH- and Thermo-stable Alginate Lyase and its Application in Producing Alginate Oligosaccharides.</title>
        <authorList>
            <person name="Huang H."/>
            <person name="Bao K."/>
        </authorList>
    </citation>
    <scope>NUCLEOTIDE SEQUENCE</scope>
    <source>
        <strain evidence="7">HB236076</strain>
        <plasmid evidence="7">p-HB236076</plasmid>
    </source>
</reference>
<dbReference type="GO" id="GO:0005524">
    <property type="term" value="F:ATP binding"/>
    <property type="evidence" value="ECO:0007669"/>
    <property type="project" value="UniProtKB-KW"/>
</dbReference>
<dbReference type="InterPro" id="IPR050306">
    <property type="entry name" value="PfkB_Carbo_kinase"/>
</dbReference>
<evidence type="ECO:0000256" key="1">
    <source>
        <dbReference type="ARBA" id="ARBA00010688"/>
    </source>
</evidence>
<dbReference type="EC" id="2.7.1.-" evidence="7"/>
<dbReference type="AlphaFoldDB" id="A0AB39HFP2"/>
<sequence>MKQQSIYLFGEVLFDCFPEQAPVLGGAPLNVAWHLQGFGYSPYLVTSIGDDELGKTLQHKMQEWGLSQQYVQINSQLPTGTVAVEMIDGEPHYDIVGPVAWDDIDEQQVPEPQSGYFYHGSLACRNHTSKRALDRLLTHSRDDRIIDVNLRPPHWSKDDVLASLHCGLLVKLSLDELYTLSPIEKGEWQEQALALKQSLDIVNLLVTRGAQGASLFDGEDQRFDTAEDFHTLDKANFPVGAGDAFTSVVIMGVINQWDWLKTLERAHQFAGYIVTQPGAVVEDITIYQDFINFWHL</sequence>
<evidence type="ECO:0000259" key="6">
    <source>
        <dbReference type="Pfam" id="PF00294"/>
    </source>
</evidence>
<feature type="domain" description="Carbohydrate kinase PfkB" evidence="6">
    <location>
        <begin position="24"/>
        <end position="280"/>
    </location>
</feature>
<dbReference type="SUPFAM" id="SSF53613">
    <property type="entry name" value="Ribokinase-like"/>
    <property type="match status" value="1"/>
</dbReference>
<protein>
    <submittedName>
        <fullName evidence="7">Carbohydrate kinase</fullName>
        <ecNumber evidence="7">2.7.1.-</ecNumber>
    </submittedName>
</protein>
<dbReference type="PANTHER" id="PTHR43085:SF1">
    <property type="entry name" value="PSEUDOURIDINE KINASE-RELATED"/>
    <property type="match status" value="1"/>
</dbReference>
<name>A0AB39HFP2_9VIBR</name>
<comment type="similarity">
    <text evidence="1">Belongs to the carbohydrate kinase PfkB family.</text>
</comment>
<keyword evidence="5" id="KW-0067">ATP-binding</keyword>
<dbReference type="Pfam" id="PF00294">
    <property type="entry name" value="PfkB"/>
    <property type="match status" value="1"/>
</dbReference>
<dbReference type="InterPro" id="IPR011611">
    <property type="entry name" value="PfkB_dom"/>
</dbReference>
<dbReference type="KEGG" id="vih:AB0763_17015"/>
<evidence type="ECO:0000256" key="4">
    <source>
        <dbReference type="ARBA" id="ARBA00022777"/>
    </source>
</evidence>
<dbReference type="EMBL" id="CP162602">
    <property type="protein sequence ID" value="XDK26727.1"/>
    <property type="molecule type" value="Genomic_DNA"/>
</dbReference>
<evidence type="ECO:0000256" key="5">
    <source>
        <dbReference type="ARBA" id="ARBA00022840"/>
    </source>
</evidence>
<keyword evidence="4 7" id="KW-0418">Kinase</keyword>
<accession>A0AB39HFP2</accession>